<dbReference type="AlphaFoldDB" id="A0A098S795"/>
<sequence>MRSTLFFFLLLTLTACASGEPTDPKLEEAASLHEKALQSEEALRPLLDSLEQRHNQMSVQGRALTEAEQSFLQSVSKLQQRYAQWKEERIEVPGHEHAHHHDHDHDHDHTHGKKMPEATPDHMLNIQRESLDSILVLKEEAETLLKP</sequence>
<evidence type="ECO:0000256" key="2">
    <source>
        <dbReference type="SAM" id="SignalP"/>
    </source>
</evidence>
<dbReference type="PROSITE" id="PS51257">
    <property type="entry name" value="PROKAR_LIPOPROTEIN"/>
    <property type="match status" value="1"/>
</dbReference>
<gene>
    <name evidence="3" type="ORF">IX84_18245</name>
</gene>
<dbReference type="RefSeq" id="WP_044223591.1">
    <property type="nucleotide sequence ID" value="NZ_JBKAGJ010000008.1"/>
</dbReference>
<dbReference type="Proteomes" id="UP000029736">
    <property type="component" value="Unassembled WGS sequence"/>
</dbReference>
<name>A0A098S795_9BACT</name>
<protein>
    <submittedName>
        <fullName evidence="3">Uncharacterized protein</fullName>
    </submittedName>
</protein>
<dbReference type="OrthoDB" id="9855275at2"/>
<reference evidence="3 4" key="1">
    <citation type="journal article" date="2014" name="Int. J. Syst. Evol. Microbiol.">
        <title>Phaeodactylibacter xiamenensis gen. nov., sp. nov., a member of the family Saprospiraceae isolated from the marine alga Phaeodactylum tricornutum.</title>
        <authorList>
            <person name="Chen Z.Jr."/>
            <person name="Lei X."/>
            <person name="Lai Q."/>
            <person name="Li Y."/>
            <person name="Zhang B."/>
            <person name="Zhang J."/>
            <person name="Zhang H."/>
            <person name="Yang L."/>
            <person name="Zheng W."/>
            <person name="Tian Y."/>
            <person name="Yu Z."/>
            <person name="Xu H.Jr."/>
            <person name="Zheng T."/>
        </authorList>
    </citation>
    <scope>NUCLEOTIDE SEQUENCE [LARGE SCALE GENOMIC DNA]</scope>
    <source>
        <strain evidence="3 4">KD52</strain>
    </source>
</reference>
<evidence type="ECO:0000313" key="4">
    <source>
        <dbReference type="Proteomes" id="UP000029736"/>
    </source>
</evidence>
<keyword evidence="4" id="KW-1185">Reference proteome</keyword>
<evidence type="ECO:0000256" key="1">
    <source>
        <dbReference type="SAM" id="MobiDB-lite"/>
    </source>
</evidence>
<feature type="region of interest" description="Disordered" evidence="1">
    <location>
        <begin position="91"/>
        <end position="115"/>
    </location>
</feature>
<comment type="caution">
    <text evidence="3">The sequence shown here is derived from an EMBL/GenBank/DDBJ whole genome shotgun (WGS) entry which is preliminary data.</text>
</comment>
<accession>A0A098S795</accession>
<keyword evidence="2" id="KW-0732">Signal</keyword>
<proteinExistence type="predicted"/>
<dbReference type="EMBL" id="JPOS01000039">
    <property type="protein sequence ID" value="KGE86977.1"/>
    <property type="molecule type" value="Genomic_DNA"/>
</dbReference>
<evidence type="ECO:0000313" key="3">
    <source>
        <dbReference type="EMBL" id="KGE86977.1"/>
    </source>
</evidence>
<organism evidence="3 4">
    <name type="scientific">Phaeodactylibacter xiamenensis</name>
    <dbReference type="NCBI Taxonomy" id="1524460"/>
    <lineage>
        <taxon>Bacteria</taxon>
        <taxon>Pseudomonadati</taxon>
        <taxon>Bacteroidota</taxon>
        <taxon>Saprospiria</taxon>
        <taxon>Saprospirales</taxon>
        <taxon>Haliscomenobacteraceae</taxon>
        <taxon>Phaeodactylibacter</taxon>
    </lineage>
</organism>
<feature type="chain" id="PRO_5001947964" evidence="2">
    <location>
        <begin position="18"/>
        <end position="147"/>
    </location>
</feature>
<feature type="signal peptide" evidence="2">
    <location>
        <begin position="1"/>
        <end position="17"/>
    </location>
</feature>